<gene>
    <name evidence="1" type="ORF">COC42_00660</name>
</gene>
<keyword evidence="2" id="KW-1185">Reference proteome</keyword>
<evidence type="ECO:0000313" key="2">
    <source>
        <dbReference type="Proteomes" id="UP000218366"/>
    </source>
</evidence>
<protein>
    <submittedName>
        <fullName evidence="1">Uncharacterized protein</fullName>
    </submittedName>
</protein>
<dbReference type="Proteomes" id="UP000218366">
    <property type="component" value="Unassembled WGS sequence"/>
</dbReference>
<name>A0A2A4B1B6_9SPHN</name>
<accession>A0A2A4B1B6</accession>
<organism evidence="1 2">
    <name type="scientific">Sphingomonas spermidinifaciens</name>
    <dbReference type="NCBI Taxonomy" id="1141889"/>
    <lineage>
        <taxon>Bacteria</taxon>
        <taxon>Pseudomonadati</taxon>
        <taxon>Pseudomonadota</taxon>
        <taxon>Alphaproteobacteria</taxon>
        <taxon>Sphingomonadales</taxon>
        <taxon>Sphingomonadaceae</taxon>
        <taxon>Sphingomonas</taxon>
    </lineage>
</organism>
<proteinExistence type="predicted"/>
<comment type="caution">
    <text evidence="1">The sequence shown here is derived from an EMBL/GenBank/DDBJ whole genome shotgun (WGS) entry which is preliminary data.</text>
</comment>
<evidence type="ECO:0000313" key="1">
    <source>
        <dbReference type="EMBL" id="PCD02983.1"/>
    </source>
</evidence>
<dbReference type="AlphaFoldDB" id="A0A2A4B1B6"/>
<dbReference type="EMBL" id="NWMW01000001">
    <property type="protein sequence ID" value="PCD02983.1"/>
    <property type="molecule type" value="Genomic_DNA"/>
</dbReference>
<reference evidence="1 2" key="1">
    <citation type="submission" date="2017-09" db="EMBL/GenBank/DDBJ databases">
        <title>Sphingomonas spermidinifaciens 9NM-10, whole genome shotgun sequence.</title>
        <authorList>
            <person name="Feng G."/>
            <person name="Zhu H."/>
        </authorList>
    </citation>
    <scope>NUCLEOTIDE SEQUENCE [LARGE SCALE GENOMIC DNA]</scope>
    <source>
        <strain evidence="1 2">9NM-10</strain>
    </source>
</reference>
<sequence>MLKARLLAMLLEQDSFFTDFGLKRDFEQAFGEPNSQEYSTTLAALKANDTIIAFDVEADGLDGVILDHPDHGQIDLKECSPITVDTFFAIGPSFAVEMHQDLYSVSEAAADGGLSEALRLIKLLPIDSSKWTGEHRALRFTPQVQSKLLLILERARAEVAQLQLSNAEAARVAAYVESAQLLAELPDPEPDLIRLLVQRILLIVGVVGFAGDLKGLLWTN</sequence>